<keyword evidence="4 6" id="KW-0274">FAD</keyword>
<evidence type="ECO:0000313" key="10">
    <source>
        <dbReference type="EMBL" id="RPE33061.1"/>
    </source>
</evidence>
<dbReference type="Proteomes" id="UP000266906">
    <property type="component" value="Unassembled WGS sequence"/>
</dbReference>
<comment type="cofactor">
    <cofactor evidence="1 6">
        <name>FAD</name>
        <dbReference type="ChEBI" id="CHEBI:57692"/>
    </cofactor>
</comment>
<dbReference type="SUPFAM" id="SSF56645">
    <property type="entry name" value="Acyl-CoA dehydrogenase NM domain-like"/>
    <property type="match status" value="1"/>
</dbReference>
<dbReference type="Gene3D" id="1.10.540.10">
    <property type="entry name" value="Acyl-CoA dehydrogenase/oxidase, N-terminal domain"/>
    <property type="match status" value="1"/>
</dbReference>
<proteinExistence type="inferred from homology"/>
<dbReference type="AlphaFoldDB" id="A0A3N4RQA6"/>
<name>A0A3N4RQA6_9ACTN</name>
<evidence type="ECO:0000256" key="1">
    <source>
        <dbReference type="ARBA" id="ARBA00001974"/>
    </source>
</evidence>
<dbReference type="Pfam" id="PF02770">
    <property type="entry name" value="Acyl-CoA_dh_M"/>
    <property type="match status" value="1"/>
</dbReference>
<evidence type="ECO:0000259" key="9">
    <source>
        <dbReference type="Pfam" id="PF02771"/>
    </source>
</evidence>
<dbReference type="Pfam" id="PF00441">
    <property type="entry name" value="Acyl-CoA_dh_1"/>
    <property type="match status" value="1"/>
</dbReference>
<dbReference type="CDD" id="cd00567">
    <property type="entry name" value="ACAD"/>
    <property type="match status" value="1"/>
</dbReference>
<dbReference type="GO" id="GO:0050660">
    <property type="term" value="F:flavin adenine dinucleotide binding"/>
    <property type="evidence" value="ECO:0007669"/>
    <property type="project" value="InterPro"/>
</dbReference>
<sequence length="392" mass="41355">MSLAAAARTGWFTPAEDELRARLTAHLERAVAPRIEEWERHGAIPLREVLQGLAGQGFLGMRFPAAVGGGGGTAWDHVVLAECLGALPSDSVGMSVTVHNDMVAPMIAEAGTPEAVDRFLRPALAGDCLLGHAVSEAGAGSDVAAVAATARQVPGGYRVSGIKRWAVAGQYADAFAVLARLPEARAPFGYVLLMVPVEAEGLTVLPADPTLGLRAAGVAGEVVLDEVHVPAEHRIGGHGLGLVTQLRQFEPERIVSACRALAIADTLLQRTGERLRARVTFGAPVATRPDVAGRLAALRAEVEAVRQLAYTGIDRWVSGGDHRALSAAVKYRSSRLARTVARTCLHLHGAHGQLTDAPVNRAFRDTRLFSVSTGSDEMMLTALARLQGWPGE</sequence>
<organism evidence="10 11">
    <name type="scientific">Kitasatospora cineracea</name>
    <dbReference type="NCBI Taxonomy" id="88074"/>
    <lineage>
        <taxon>Bacteria</taxon>
        <taxon>Bacillati</taxon>
        <taxon>Actinomycetota</taxon>
        <taxon>Actinomycetes</taxon>
        <taxon>Kitasatosporales</taxon>
        <taxon>Streptomycetaceae</taxon>
        <taxon>Kitasatospora</taxon>
    </lineage>
</organism>
<feature type="domain" description="Acyl-CoA oxidase/dehydrogenase middle" evidence="8">
    <location>
        <begin position="133"/>
        <end position="227"/>
    </location>
</feature>
<dbReference type="InterPro" id="IPR006089">
    <property type="entry name" value="Acyl-CoA_DH_CS"/>
</dbReference>
<dbReference type="InterPro" id="IPR037069">
    <property type="entry name" value="AcylCoA_DH/ox_N_sf"/>
</dbReference>
<dbReference type="GO" id="GO:0003995">
    <property type="term" value="F:acyl-CoA dehydrogenase activity"/>
    <property type="evidence" value="ECO:0007669"/>
    <property type="project" value="InterPro"/>
</dbReference>
<dbReference type="InterPro" id="IPR009075">
    <property type="entry name" value="AcylCo_DH/oxidase_C"/>
</dbReference>
<evidence type="ECO:0000256" key="4">
    <source>
        <dbReference type="ARBA" id="ARBA00022827"/>
    </source>
</evidence>
<keyword evidence="11" id="KW-1185">Reference proteome</keyword>
<evidence type="ECO:0000256" key="6">
    <source>
        <dbReference type="RuleBase" id="RU362125"/>
    </source>
</evidence>
<dbReference type="InterPro" id="IPR046373">
    <property type="entry name" value="Acyl-CoA_Oxase/DH_mid-dom_sf"/>
</dbReference>
<dbReference type="SUPFAM" id="SSF47203">
    <property type="entry name" value="Acyl-CoA dehydrogenase C-terminal domain-like"/>
    <property type="match status" value="1"/>
</dbReference>
<reference evidence="10 11" key="1">
    <citation type="submission" date="2018-11" db="EMBL/GenBank/DDBJ databases">
        <title>Sequencing the genomes of 1000 actinobacteria strains.</title>
        <authorList>
            <person name="Klenk H.-P."/>
        </authorList>
    </citation>
    <scope>NUCLEOTIDE SEQUENCE [LARGE SCALE GENOMIC DNA]</scope>
    <source>
        <strain evidence="10 11">DSM 44781</strain>
    </source>
</reference>
<dbReference type="PIRSF" id="PIRSF016578">
    <property type="entry name" value="HsaA"/>
    <property type="match status" value="1"/>
</dbReference>
<dbReference type="GO" id="GO:0033539">
    <property type="term" value="P:fatty acid beta-oxidation using acyl-CoA dehydrogenase"/>
    <property type="evidence" value="ECO:0007669"/>
    <property type="project" value="TreeGrafter"/>
</dbReference>
<dbReference type="Gene3D" id="1.20.140.10">
    <property type="entry name" value="Butyryl-CoA Dehydrogenase, subunit A, domain 3"/>
    <property type="match status" value="1"/>
</dbReference>
<dbReference type="GO" id="GO:0005737">
    <property type="term" value="C:cytoplasm"/>
    <property type="evidence" value="ECO:0007669"/>
    <property type="project" value="TreeGrafter"/>
</dbReference>
<evidence type="ECO:0000259" key="8">
    <source>
        <dbReference type="Pfam" id="PF02770"/>
    </source>
</evidence>
<comment type="caution">
    <text evidence="10">The sequence shown here is derived from an EMBL/GenBank/DDBJ whole genome shotgun (WGS) entry which is preliminary data.</text>
</comment>
<comment type="similarity">
    <text evidence="2 6">Belongs to the acyl-CoA dehydrogenase family.</text>
</comment>
<protein>
    <submittedName>
        <fullName evidence="10">Citronellyl-CoA dehydrogenase</fullName>
    </submittedName>
</protein>
<evidence type="ECO:0000256" key="5">
    <source>
        <dbReference type="ARBA" id="ARBA00023002"/>
    </source>
</evidence>
<feature type="domain" description="Acyl-CoA dehydrogenase/oxidase N-terminal" evidence="9">
    <location>
        <begin position="13"/>
        <end position="127"/>
    </location>
</feature>
<dbReference type="Pfam" id="PF02771">
    <property type="entry name" value="Acyl-CoA_dh_N"/>
    <property type="match status" value="1"/>
</dbReference>
<dbReference type="Gene3D" id="2.40.110.10">
    <property type="entry name" value="Butyryl-CoA Dehydrogenase, subunit A, domain 2"/>
    <property type="match status" value="1"/>
</dbReference>
<evidence type="ECO:0000256" key="2">
    <source>
        <dbReference type="ARBA" id="ARBA00009347"/>
    </source>
</evidence>
<dbReference type="InterPro" id="IPR036250">
    <property type="entry name" value="AcylCo_DH-like_C"/>
</dbReference>
<dbReference type="RefSeq" id="WP_123817597.1">
    <property type="nucleotide sequence ID" value="NZ_RKQG01000001.1"/>
</dbReference>
<evidence type="ECO:0000256" key="3">
    <source>
        <dbReference type="ARBA" id="ARBA00022630"/>
    </source>
</evidence>
<dbReference type="PANTHER" id="PTHR48083">
    <property type="entry name" value="MEDIUM-CHAIN SPECIFIC ACYL-COA DEHYDROGENASE, MITOCHONDRIAL-RELATED"/>
    <property type="match status" value="1"/>
</dbReference>
<dbReference type="PROSITE" id="PS00072">
    <property type="entry name" value="ACYL_COA_DH_1"/>
    <property type="match status" value="1"/>
</dbReference>
<evidence type="ECO:0000259" key="7">
    <source>
        <dbReference type="Pfam" id="PF00441"/>
    </source>
</evidence>
<keyword evidence="3 6" id="KW-0285">Flavoprotein</keyword>
<gene>
    <name evidence="10" type="ORF">EDD38_1340</name>
</gene>
<dbReference type="PANTHER" id="PTHR48083:SF6">
    <property type="entry name" value="ACYL-COA DEHYDROGENASE 6"/>
    <property type="match status" value="1"/>
</dbReference>
<accession>A0A3N4RQA6</accession>
<dbReference type="InterPro" id="IPR013786">
    <property type="entry name" value="AcylCoA_DH/ox_N"/>
</dbReference>
<feature type="domain" description="Acyl-CoA dehydrogenase/oxidase C-terminal" evidence="7">
    <location>
        <begin position="241"/>
        <end position="385"/>
    </location>
</feature>
<dbReference type="EMBL" id="RKQG01000001">
    <property type="protein sequence ID" value="RPE33061.1"/>
    <property type="molecule type" value="Genomic_DNA"/>
</dbReference>
<dbReference type="InterPro" id="IPR006091">
    <property type="entry name" value="Acyl-CoA_Oxase/DH_mid-dom"/>
</dbReference>
<dbReference type="InterPro" id="IPR009100">
    <property type="entry name" value="AcylCoA_DH/oxidase_NM_dom_sf"/>
</dbReference>
<evidence type="ECO:0000313" key="11">
    <source>
        <dbReference type="Proteomes" id="UP000266906"/>
    </source>
</evidence>
<keyword evidence="5 6" id="KW-0560">Oxidoreductase</keyword>
<dbReference type="InterPro" id="IPR050741">
    <property type="entry name" value="Acyl-CoA_dehydrogenase"/>
</dbReference>